<name>A0A9X9LEE3_GULGU</name>
<proteinExistence type="predicted"/>
<organism evidence="2 3">
    <name type="scientific">Gulo gulo</name>
    <name type="common">Wolverine</name>
    <name type="synonym">Gluton</name>
    <dbReference type="NCBI Taxonomy" id="48420"/>
    <lineage>
        <taxon>Eukaryota</taxon>
        <taxon>Metazoa</taxon>
        <taxon>Chordata</taxon>
        <taxon>Craniata</taxon>
        <taxon>Vertebrata</taxon>
        <taxon>Euteleostomi</taxon>
        <taxon>Mammalia</taxon>
        <taxon>Eutheria</taxon>
        <taxon>Laurasiatheria</taxon>
        <taxon>Carnivora</taxon>
        <taxon>Caniformia</taxon>
        <taxon>Musteloidea</taxon>
        <taxon>Mustelidae</taxon>
        <taxon>Guloninae</taxon>
        <taxon>Gulo</taxon>
    </lineage>
</organism>
<dbReference type="AlphaFoldDB" id="A0A9X9LEE3"/>
<feature type="region of interest" description="Disordered" evidence="1">
    <location>
        <begin position="1"/>
        <end position="75"/>
    </location>
</feature>
<feature type="compositionally biased region" description="Basic and acidic residues" evidence="1">
    <location>
        <begin position="1"/>
        <end position="17"/>
    </location>
</feature>
<keyword evidence="3" id="KW-1185">Reference proteome</keyword>
<feature type="region of interest" description="Disordered" evidence="1">
    <location>
        <begin position="131"/>
        <end position="176"/>
    </location>
</feature>
<dbReference type="Proteomes" id="UP000269945">
    <property type="component" value="Unassembled WGS sequence"/>
</dbReference>
<feature type="compositionally biased region" description="Pro residues" evidence="1">
    <location>
        <begin position="232"/>
        <end position="250"/>
    </location>
</feature>
<evidence type="ECO:0000313" key="2">
    <source>
        <dbReference type="EMBL" id="VCW66154.1"/>
    </source>
</evidence>
<accession>A0A9X9LEE3</accession>
<protein>
    <submittedName>
        <fullName evidence="2">Uncharacterized protein</fullName>
    </submittedName>
</protein>
<gene>
    <name evidence="2" type="ORF">BN2614_LOCUS1</name>
</gene>
<comment type="caution">
    <text evidence="2">The sequence shown here is derived from an EMBL/GenBank/DDBJ whole genome shotgun (WGS) entry which is preliminary data.</text>
</comment>
<feature type="non-terminal residue" evidence="2">
    <location>
        <position position="1"/>
    </location>
</feature>
<evidence type="ECO:0000256" key="1">
    <source>
        <dbReference type="SAM" id="MobiDB-lite"/>
    </source>
</evidence>
<sequence length="284" mass="29004">NNRRGGREREGRRERAPRGAAPCLDRLCAPGDPGPGPSGSPRSEKSPGPQTRQVVSSAAHLHSPSARPGAPGRGRGTLGAPLLAFSLVLVAPPAAGGRVGGPAAHPLPAPINPCGPVSVLGPALSPGLRASPLHPGDVVGKGESFRALPRPPGPRPTAQLPAGHSPDRGFPALGTRSSSESVAFSSFALGPLALLFCCRAPRPLPRPCSFRRAVPCSSPRRLAALPSAGRPGPTPPPPVQLCGRRPPPPAQLCAARPLLEVPDVRPERLEGPQPRGASAAPDLR</sequence>
<reference evidence="2 3" key="1">
    <citation type="submission" date="2018-10" db="EMBL/GenBank/DDBJ databases">
        <authorList>
            <person name="Ekblom R."/>
            <person name="Jareborg N."/>
        </authorList>
    </citation>
    <scope>NUCLEOTIDE SEQUENCE [LARGE SCALE GENOMIC DNA]</scope>
    <source>
        <tissue evidence="2">Muscle</tissue>
    </source>
</reference>
<dbReference type="EMBL" id="CYRY02001508">
    <property type="protein sequence ID" value="VCW66154.1"/>
    <property type="molecule type" value="Genomic_DNA"/>
</dbReference>
<evidence type="ECO:0000313" key="3">
    <source>
        <dbReference type="Proteomes" id="UP000269945"/>
    </source>
</evidence>
<feature type="region of interest" description="Disordered" evidence="1">
    <location>
        <begin position="224"/>
        <end position="284"/>
    </location>
</feature>